<evidence type="ECO:0000256" key="2">
    <source>
        <dbReference type="PIRNR" id="PIRNR006276"/>
    </source>
</evidence>
<name>A0A387BG49_9LACT</name>
<dbReference type="PRINTS" id="PR01438">
    <property type="entry name" value="UNVRSLSTRESS"/>
</dbReference>
<comment type="subcellular location">
    <subcellularLocation>
        <location evidence="2">Cytoplasm</location>
    </subcellularLocation>
</comment>
<accession>A0A387BG49</accession>
<reference evidence="4 5" key="1">
    <citation type="submission" date="2018-09" db="EMBL/GenBank/DDBJ databases">
        <title>Genome sequencing of strain 1JSPR-7.</title>
        <authorList>
            <person name="Heo J."/>
            <person name="Kim S.-J."/>
            <person name="Kwon S.-W."/>
        </authorList>
    </citation>
    <scope>NUCLEOTIDE SEQUENCE [LARGE SCALE GENOMIC DNA]</scope>
    <source>
        <strain evidence="4 5">1JSPR-7</strain>
    </source>
</reference>
<dbReference type="InterPro" id="IPR006016">
    <property type="entry name" value="UspA"/>
</dbReference>
<dbReference type="PANTHER" id="PTHR46268:SF6">
    <property type="entry name" value="UNIVERSAL STRESS PROTEIN UP12"/>
    <property type="match status" value="1"/>
</dbReference>
<dbReference type="InterPro" id="IPR014729">
    <property type="entry name" value="Rossmann-like_a/b/a_fold"/>
</dbReference>
<dbReference type="OrthoDB" id="9777884at2"/>
<keyword evidence="2" id="KW-0963">Cytoplasm</keyword>
<dbReference type="Proteomes" id="UP000269374">
    <property type="component" value="Chromosome"/>
</dbReference>
<evidence type="ECO:0000313" key="4">
    <source>
        <dbReference type="EMBL" id="AYG00116.1"/>
    </source>
</evidence>
<dbReference type="RefSeq" id="WP_120771504.1">
    <property type="nucleotide sequence ID" value="NZ_CP032627.1"/>
</dbReference>
<dbReference type="EMBL" id="CP032627">
    <property type="protein sequence ID" value="AYG00116.1"/>
    <property type="molecule type" value="Genomic_DNA"/>
</dbReference>
<feature type="domain" description="UspA" evidence="3">
    <location>
        <begin position="5"/>
        <end position="141"/>
    </location>
</feature>
<evidence type="ECO:0000313" key="5">
    <source>
        <dbReference type="Proteomes" id="UP000269374"/>
    </source>
</evidence>
<evidence type="ECO:0000259" key="3">
    <source>
        <dbReference type="Pfam" id="PF00582"/>
    </source>
</evidence>
<sequence length="141" mass="15433">MKKQYKNILVAVDGSEQSYNAVGEATEIAKRNEAKLVILTVKDINRYYGMAGAGRIETPGLDRIAEDILAKAAKLVKNEVEVKTEEIAGNPKHRIVKFAEEEGIDLIVIGSTGAGFFDKLMLGSTTRYVVDNATCNVMIVR</sequence>
<comment type="similarity">
    <text evidence="1 2">Belongs to the universal stress protein A family.</text>
</comment>
<dbReference type="Pfam" id="PF00582">
    <property type="entry name" value="Usp"/>
    <property type="match status" value="1"/>
</dbReference>
<dbReference type="CDD" id="cd00293">
    <property type="entry name" value="USP-like"/>
    <property type="match status" value="1"/>
</dbReference>
<organism evidence="4 5">
    <name type="scientific">Lactococcus allomyrinae</name>
    <dbReference type="NCBI Taxonomy" id="2419773"/>
    <lineage>
        <taxon>Bacteria</taxon>
        <taxon>Bacillati</taxon>
        <taxon>Bacillota</taxon>
        <taxon>Bacilli</taxon>
        <taxon>Lactobacillales</taxon>
        <taxon>Streptococcaceae</taxon>
        <taxon>Lactococcus</taxon>
    </lineage>
</organism>
<proteinExistence type="inferred from homology"/>
<keyword evidence="5" id="KW-1185">Reference proteome</keyword>
<dbReference type="InterPro" id="IPR006015">
    <property type="entry name" value="Universal_stress_UspA"/>
</dbReference>
<dbReference type="GO" id="GO:0005737">
    <property type="term" value="C:cytoplasm"/>
    <property type="evidence" value="ECO:0007669"/>
    <property type="project" value="UniProtKB-SubCell"/>
</dbReference>
<evidence type="ECO:0000256" key="1">
    <source>
        <dbReference type="ARBA" id="ARBA00008791"/>
    </source>
</evidence>
<dbReference type="PIRSF" id="PIRSF006276">
    <property type="entry name" value="UspA"/>
    <property type="match status" value="1"/>
</dbReference>
<gene>
    <name evidence="4" type="ORF">D7I46_02850</name>
</gene>
<protein>
    <recommendedName>
        <fullName evidence="2">Universal stress protein</fullName>
    </recommendedName>
</protein>
<dbReference type="Gene3D" id="3.40.50.620">
    <property type="entry name" value="HUPs"/>
    <property type="match status" value="1"/>
</dbReference>
<dbReference type="AlphaFoldDB" id="A0A387BG49"/>
<dbReference type="KEGG" id="lact:D7I46_02850"/>
<dbReference type="SUPFAM" id="SSF52402">
    <property type="entry name" value="Adenine nucleotide alpha hydrolases-like"/>
    <property type="match status" value="1"/>
</dbReference>
<dbReference type="PANTHER" id="PTHR46268">
    <property type="entry name" value="STRESS RESPONSE PROTEIN NHAX"/>
    <property type="match status" value="1"/>
</dbReference>